<evidence type="ECO:0000256" key="2">
    <source>
        <dbReference type="SAM" id="MobiDB-lite"/>
    </source>
</evidence>
<dbReference type="PANTHER" id="PTHR33969">
    <property type="entry name" value="SEGREGATION AND CONDENSATION PROTEIN A"/>
    <property type="match status" value="1"/>
</dbReference>
<dbReference type="AlphaFoldDB" id="A0A1Q9AJ06"/>
<dbReference type="EMBL" id="MKIO01000029">
    <property type="protein sequence ID" value="OLP55260.1"/>
    <property type="molecule type" value="Genomic_DNA"/>
</dbReference>
<organism evidence="3 4">
    <name type="scientific">Xaviernesmea rhizosphaerae</name>
    <dbReference type="NCBI Taxonomy" id="1672749"/>
    <lineage>
        <taxon>Bacteria</taxon>
        <taxon>Pseudomonadati</taxon>
        <taxon>Pseudomonadota</taxon>
        <taxon>Alphaproteobacteria</taxon>
        <taxon>Hyphomicrobiales</taxon>
        <taxon>Rhizobiaceae</taxon>
        <taxon>Rhizobium/Agrobacterium group</taxon>
        <taxon>Xaviernesmea</taxon>
    </lineage>
</organism>
<comment type="caution">
    <text evidence="3">The sequence shown here is derived from an EMBL/GenBank/DDBJ whole genome shotgun (WGS) entry which is preliminary data.</text>
</comment>
<feature type="region of interest" description="Disordered" evidence="2">
    <location>
        <begin position="1"/>
        <end position="20"/>
    </location>
</feature>
<dbReference type="Gene3D" id="6.10.250.2410">
    <property type="match status" value="1"/>
</dbReference>
<dbReference type="Pfam" id="PF02616">
    <property type="entry name" value="SMC_ScpA"/>
    <property type="match status" value="1"/>
</dbReference>
<protein>
    <recommendedName>
        <fullName evidence="1">Segregation and condensation protein A</fullName>
    </recommendedName>
</protein>
<dbReference type="Proteomes" id="UP000186143">
    <property type="component" value="Unassembled WGS sequence"/>
</dbReference>
<evidence type="ECO:0000313" key="4">
    <source>
        <dbReference type="Proteomes" id="UP000186143"/>
    </source>
</evidence>
<name>A0A1Q9AJ06_9HYPH</name>
<dbReference type="InterPro" id="IPR003768">
    <property type="entry name" value="ScpA"/>
</dbReference>
<gene>
    <name evidence="3" type="ORF">BJF92_22055</name>
</gene>
<dbReference type="PANTHER" id="PTHR33969:SF2">
    <property type="entry name" value="SEGREGATION AND CONDENSATION PROTEIN A"/>
    <property type="match status" value="1"/>
</dbReference>
<accession>A0A1Q9AJ06</accession>
<evidence type="ECO:0000256" key="1">
    <source>
        <dbReference type="ARBA" id="ARBA00044777"/>
    </source>
</evidence>
<dbReference type="STRING" id="1672749.BJF92_22055"/>
<sequence length="294" mass="32774">MLDDEQAWPEGLQADASPEQPLAAPAAAQALPGEGEALVVDLAGFEGPLDLLLHLARNQRVDLARLSVLSLAEQYIAFVARARHLRLELAADYLVMAAWLAYLKSRLLLPLPKKQDDEPSGEEMAEALARRLQRLEEVRTLAQALGERPRLGRDVFARGAPEHAPVEGGRRFDAALFDLVEAYARLRQRPAETRVTIARRAVWSLAEARLTLARLLQEAPGRWTRLDAFLLDYLAEPQARVTALASAFAASLELVREGRMDMRQSCAFAPIEMRGGRRRFSEEEIRRMEAAHEG</sequence>
<dbReference type="RefSeq" id="WP_075634808.1">
    <property type="nucleotide sequence ID" value="NZ_MKIO01000029.1"/>
</dbReference>
<proteinExistence type="predicted"/>
<reference evidence="3 4" key="1">
    <citation type="submission" date="2016-09" db="EMBL/GenBank/DDBJ databases">
        <title>Rhizobium sp. nov., a novel species isolated from the rice rhizosphere.</title>
        <authorList>
            <person name="Zhao J."/>
            <person name="Zhang X."/>
        </authorList>
    </citation>
    <scope>NUCLEOTIDE SEQUENCE [LARGE SCALE GENOMIC DNA]</scope>
    <source>
        <strain evidence="3 4">MH17</strain>
    </source>
</reference>
<dbReference type="OrthoDB" id="9793741at2"/>
<evidence type="ECO:0000313" key="3">
    <source>
        <dbReference type="EMBL" id="OLP55260.1"/>
    </source>
</evidence>